<dbReference type="EMBL" id="CAJVPZ010001548">
    <property type="protein sequence ID" value="CAG8494848.1"/>
    <property type="molecule type" value="Genomic_DNA"/>
</dbReference>
<dbReference type="Proteomes" id="UP000789396">
    <property type="component" value="Unassembled WGS sequence"/>
</dbReference>
<evidence type="ECO:0000256" key="1">
    <source>
        <dbReference type="SAM" id="Coils"/>
    </source>
</evidence>
<protein>
    <submittedName>
        <fullName evidence="2">2421_t:CDS:1</fullName>
    </submittedName>
</protein>
<gene>
    <name evidence="2" type="ORF">RFULGI_LOCUS2155</name>
</gene>
<name>A0A9N8WUQ5_9GLOM</name>
<evidence type="ECO:0000313" key="3">
    <source>
        <dbReference type="Proteomes" id="UP000789396"/>
    </source>
</evidence>
<dbReference type="AlphaFoldDB" id="A0A9N8WUQ5"/>
<proteinExistence type="predicted"/>
<dbReference type="SUPFAM" id="SSF52058">
    <property type="entry name" value="L domain-like"/>
    <property type="match status" value="1"/>
</dbReference>
<reference evidence="2" key="1">
    <citation type="submission" date="2021-06" db="EMBL/GenBank/DDBJ databases">
        <authorList>
            <person name="Kallberg Y."/>
            <person name="Tangrot J."/>
            <person name="Rosling A."/>
        </authorList>
    </citation>
    <scope>NUCLEOTIDE SEQUENCE</scope>
    <source>
        <strain evidence="2">IN212</strain>
    </source>
</reference>
<accession>A0A9N8WUQ5</accession>
<feature type="coiled-coil region" evidence="1">
    <location>
        <begin position="158"/>
        <end position="234"/>
    </location>
</feature>
<dbReference type="OrthoDB" id="2389120at2759"/>
<comment type="caution">
    <text evidence="2">The sequence shown here is derived from an EMBL/GenBank/DDBJ whole genome shotgun (WGS) entry which is preliminary data.</text>
</comment>
<sequence length="292" mass="33586">MMDASKWLDEKIPEDQRAQATCLHIYGTCQNGHNSSKGSCTHCKNPTVSKHPIYKFIYAILEGELNLNSFVNLEELYISGSASYKQKLTSLKIDKCNKLTTLTINHTTLDILNVRENATLQNITLTYNQLGYLSLRSRANYKDLNLSYNKRIMFDLDDNILKSQVKRLINEIRNAKNTNIGDLKLEAKKIEEENLEYQLAVIKDKLEYQVAYAKDKLNEENQSLLEILLETQQEVLQCGNAFARNILEKVKKQLSNVLTADEIQDFLGKKVEMKELETQIKNLTIQEQETSE</sequence>
<dbReference type="Gene3D" id="3.80.10.10">
    <property type="entry name" value="Ribonuclease Inhibitor"/>
    <property type="match status" value="1"/>
</dbReference>
<keyword evidence="1" id="KW-0175">Coiled coil</keyword>
<dbReference type="InterPro" id="IPR032675">
    <property type="entry name" value="LRR_dom_sf"/>
</dbReference>
<keyword evidence="3" id="KW-1185">Reference proteome</keyword>
<evidence type="ECO:0000313" key="2">
    <source>
        <dbReference type="EMBL" id="CAG8494848.1"/>
    </source>
</evidence>
<organism evidence="2 3">
    <name type="scientific">Racocetra fulgida</name>
    <dbReference type="NCBI Taxonomy" id="60492"/>
    <lineage>
        <taxon>Eukaryota</taxon>
        <taxon>Fungi</taxon>
        <taxon>Fungi incertae sedis</taxon>
        <taxon>Mucoromycota</taxon>
        <taxon>Glomeromycotina</taxon>
        <taxon>Glomeromycetes</taxon>
        <taxon>Diversisporales</taxon>
        <taxon>Gigasporaceae</taxon>
        <taxon>Racocetra</taxon>
    </lineage>
</organism>